<protein>
    <submittedName>
        <fullName evidence="1">Uncharacterized protein</fullName>
    </submittedName>
</protein>
<dbReference type="AlphaFoldDB" id="A0A1X7HWN4"/>
<dbReference type="RefSeq" id="WP_058699744.1">
    <property type="nucleotide sequence ID" value="NZ_FXAU01000001.1"/>
</dbReference>
<keyword evidence="2" id="KW-1185">Reference proteome</keyword>
<sequence length="290" mass="33710">MTEFEEGEFRGPLFNQLEKGSNLLWEPGQVFEKIVGIDRASLCINDYLWNLHGFSSPLGGLSLHRRKFRYIWNTSKPKKILPDFNLNLFIQAKRSDYSSRSKKGLKPHIKGAHWYFEITPHQQTALELLEKELGTDALVIYAAPVFHKQQDLYNHTSGQTIVANSTFPKVSLLRGHKKWYFDRGGIKGVANPEYESFDQEDLLSQIEDMRIQKGQFVSEGALSNLSKLSRAVRNVAEIQSGSFLATQFAYENELLDDFIYQYDVENYRETKDYLQVELFSFLWKLNWLTF</sequence>
<dbReference type="OrthoDB" id="799560at2"/>
<dbReference type="EMBL" id="FXAU01000001">
    <property type="protein sequence ID" value="SMG06390.1"/>
    <property type="molecule type" value="Genomic_DNA"/>
</dbReference>
<dbReference type="STRING" id="561061.SAMN05660862_0152"/>
<gene>
    <name evidence="1" type="ORF">SAMN05660862_0152</name>
</gene>
<accession>A0A1X7HWN4</accession>
<name>A0A1X7HWN4_9SPHI</name>
<reference evidence="1 2" key="1">
    <citation type="submission" date="2017-04" db="EMBL/GenBank/DDBJ databases">
        <authorList>
            <person name="Afonso C.L."/>
            <person name="Miller P.J."/>
            <person name="Scott M.A."/>
            <person name="Spackman E."/>
            <person name="Goraichik I."/>
            <person name="Dimitrov K.M."/>
            <person name="Suarez D.L."/>
            <person name="Swayne D.E."/>
        </authorList>
    </citation>
    <scope>NUCLEOTIDE SEQUENCE [LARGE SCALE GENOMIC DNA]</scope>
    <source>
        <strain evidence="1 2">DSM 22418</strain>
    </source>
</reference>
<evidence type="ECO:0000313" key="1">
    <source>
        <dbReference type="EMBL" id="SMG06390.1"/>
    </source>
</evidence>
<proteinExistence type="predicted"/>
<evidence type="ECO:0000313" key="2">
    <source>
        <dbReference type="Proteomes" id="UP000192980"/>
    </source>
</evidence>
<organism evidence="1 2">
    <name type="scientific">Sphingobacterium psychroaquaticum</name>
    <dbReference type="NCBI Taxonomy" id="561061"/>
    <lineage>
        <taxon>Bacteria</taxon>
        <taxon>Pseudomonadati</taxon>
        <taxon>Bacteroidota</taxon>
        <taxon>Sphingobacteriia</taxon>
        <taxon>Sphingobacteriales</taxon>
        <taxon>Sphingobacteriaceae</taxon>
        <taxon>Sphingobacterium</taxon>
    </lineage>
</organism>
<dbReference type="Proteomes" id="UP000192980">
    <property type="component" value="Unassembled WGS sequence"/>
</dbReference>